<protein>
    <submittedName>
        <fullName evidence="1">Uncharacterized protein</fullName>
    </submittedName>
</protein>
<proteinExistence type="predicted"/>
<name>A0A0F9ADQ7_9ZZZZ</name>
<reference evidence="1" key="1">
    <citation type="journal article" date="2015" name="Nature">
        <title>Complex archaea that bridge the gap between prokaryotes and eukaryotes.</title>
        <authorList>
            <person name="Spang A."/>
            <person name="Saw J.H."/>
            <person name="Jorgensen S.L."/>
            <person name="Zaremba-Niedzwiedzka K."/>
            <person name="Martijn J."/>
            <person name="Lind A.E."/>
            <person name="van Eijk R."/>
            <person name="Schleper C."/>
            <person name="Guy L."/>
            <person name="Ettema T.J."/>
        </authorList>
    </citation>
    <scope>NUCLEOTIDE SEQUENCE</scope>
</reference>
<comment type="caution">
    <text evidence="1">The sequence shown here is derived from an EMBL/GenBank/DDBJ whole genome shotgun (WGS) entry which is preliminary data.</text>
</comment>
<sequence>MVKKMVAEFPEVTRDQVLHTLAFCSGFLKHFDGAKKPNKDNKILLALPIAERNKWANKHQVPRDESKRVAPGTELMNVRSPFEEGRKPEKASASAIRRKTYKSDTIFEEAAV</sequence>
<organism evidence="1">
    <name type="scientific">marine sediment metagenome</name>
    <dbReference type="NCBI Taxonomy" id="412755"/>
    <lineage>
        <taxon>unclassified sequences</taxon>
        <taxon>metagenomes</taxon>
        <taxon>ecological metagenomes</taxon>
    </lineage>
</organism>
<evidence type="ECO:0000313" key="1">
    <source>
        <dbReference type="EMBL" id="KKL07689.1"/>
    </source>
</evidence>
<accession>A0A0F9ADQ7</accession>
<dbReference type="EMBL" id="LAZR01043185">
    <property type="protein sequence ID" value="KKL07689.1"/>
    <property type="molecule type" value="Genomic_DNA"/>
</dbReference>
<gene>
    <name evidence="1" type="ORF">LCGC14_2583510</name>
</gene>
<dbReference type="AlphaFoldDB" id="A0A0F9ADQ7"/>
<feature type="non-terminal residue" evidence="1">
    <location>
        <position position="1"/>
    </location>
</feature>